<evidence type="ECO:0000256" key="1">
    <source>
        <dbReference type="ARBA" id="ARBA00000189"/>
    </source>
</evidence>
<dbReference type="PROSITE" id="PS50873">
    <property type="entry name" value="PEROXIDASE_4"/>
    <property type="match status" value="1"/>
</dbReference>
<dbReference type="PRINTS" id="PR00458">
    <property type="entry name" value="PEROXIDASE"/>
</dbReference>
<dbReference type="EMBL" id="JAQQAF010000006">
    <property type="protein sequence ID" value="KAJ8478008.1"/>
    <property type="molecule type" value="Genomic_DNA"/>
</dbReference>
<dbReference type="Pfam" id="PF00141">
    <property type="entry name" value="peroxidase"/>
    <property type="match status" value="1"/>
</dbReference>
<dbReference type="GO" id="GO:0046872">
    <property type="term" value="F:metal ion binding"/>
    <property type="evidence" value="ECO:0007669"/>
    <property type="project" value="UniProtKB-KW"/>
</dbReference>
<proteinExistence type="inferred from homology"/>
<accession>A0AAV8QLV7</accession>
<dbReference type="GO" id="GO:0042744">
    <property type="term" value="P:hydrogen peroxide catabolic process"/>
    <property type="evidence" value="ECO:0007669"/>
    <property type="project" value="UniProtKB-KW"/>
</dbReference>
<evidence type="ECO:0000256" key="14">
    <source>
        <dbReference type="PIRSR" id="PIRSR600823-5"/>
    </source>
</evidence>
<organism evidence="17 18">
    <name type="scientific">Ensete ventricosum</name>
    <name type="common">Abyssinian banana</name>
    <name type="synonym">Musa ensete</name>
    <dbReference type="NCBI Taxonomy" id="4639"/>
    <lineage>
        <taxon>Eukaryota</taxon>
        <taxon>Viridiplantae</taxon>
        <taxon>Streptophyta</taxon>
        <taxon>Embryophyta</taxon>
        <taxon>Tracheophyta</taxon>
        <taxon>Spermatophyta</taxon>
        <taxon>Magnoliopsida</taxon>
        <taxon>Liliopsida</taxon>
        <taxon>Zingiberales</taxon>
        <taxon>Musaceae</taxon>
        <taxon>Ensete</taxon>
    </lineage>
</organism>
<dbReference type="InterPro" id="IPR010255">
    <property type="entry name" value="Haem_peroxidase_sf"/>
</dbReference>
<dbReference type="InterPro" id="IPR019794">
    <property type="entry name" value="Peroxidases_AS"/>
</dbReference>
<comment type="caution">
    <text evidence="17">The sequence shown here is derived from an EMBL/GenBank/DDBJ whole genome shotgun (WGS) entry which is preliminary data.</text>
</comment>
<feature type="binding site" evidence="12">
    <location>
        <position position="19"/>
    </location>
    <ligand>
        <name>Ca(2+)</name>
        <dbReference type="ChEBI" id="CHEBI:29108"/>
        <label>1</label>
    </ligand>
</feature>
<feature type="domain" description="Plant heme peroxidase family profile" evidence="16">
    <location>
        <begin position="1"/>
        <end position="120"/>
    </location>
</feature>
<feature type="disulfide bond" evidence="14">
    <location>
        <begin position="13"/>
        <end position="18"/>
    </location>
</feature>
<keyword evidence="18" id="KW-1185">Reference proteome</keyword>
<evidence type="ECO:0000256" key="3">
    <source>
        <dbReference type="ARBA" id="ARBA00022559"/>
    </source>
</evidence>
<feature type="binding site" evidence="12">
    <location>
        <position position="12"/>
    </location>
    <ligand>
        <name>Ca(2+)</name>
        <dbReference type="ChEBI" id="CHEBI:29108"/>
        <label>1</label>
    </ligand>
</feature>
<evidence type="ECO:0000256" key="6">
    <source>
        <dbReference type="ARBA" id="ARBA00022837"/>
    </source>
</evidence>
<name>A0AAV8QLV7_ENSVE</name>
<dbReference type="InterPro" id="IPR000823">
    <property type="entry name" value="Peroxidase_pln"/>
</dbReference>
<comment type="similarity">
    <text evidence="15">Belongs to the peroxidase family.</text>
</comment>
<dbReference type="PRINTS" id="PR00461">
    <property type="entry name" value="PLPEROXIDASE"/>
</dbReference>
<evidence type="ECO:0000256" key="15">
    <source>
        <dbReference type="RuleBase" id="RU004241"/>
    </source>
</evidence>
<feature type="binding site" evidence="12">
    <location>
        <position position="33"/>
    </location>
    <ligand>
        <name>Ca(2+)</name>
        <dbReference type="ChEBI" id="CHEBI:29108"/>
        <label>1</label>
    </ligand>
</feature>
<comment type="cofactor">
    <cofactor evidence="2">
        <name>heme b</name>
        <dbReference type="ChEBI" id="CHEBI:60344"/>
    </cofactor>
</comment>
<comment type="catalytic activity">
    <reaction evidence="1">
        <text>2 a phenolic donor + H2O2 = 2 a phenolic radical donor + 2 H2O</text>
        <dbReference type="Rhea" id="RHEA:56136"/>
        <dbReference type="ChEBI" id="CHEBI:15377"/>
        <dbReference type="ChEBI" id="CHEBI:16240"/>
        <dbReference type="ChEBI" id="CHEBI:139520"/>
        <dbReference type="ChEBI" id="CHEBI:139521"/>
        <dbReference type="EC" id="1.11.1.7"/>
    </reaction>
</comment>
<keyword evidence="5 12" id="KW-0479">Metal-binding</keyword>
<dbReference type="Gene3D" id="1.10.520.10">
    <property type="match status" value="1"/>
</dbReference>
<dbReference type="SUPFAM" id="SSF48113">
    <property type="entry name" value="Heme-dependent peroxidases"/>
    <property type="match status" value="1"/>
</dbReference>
<dbReference type="Proteomes" id="UP001222027">
    <property type="component" value="Unassembled WGS sequence"/>
</dbReference>
<feature type="binding site" evidence="12">
    <location>
        <position position="15"/>
    </location>
    <ligand>
        <name>Ca(2+)</name>
        <dbReference type="ChEBI" id="CHEBI:29108"/>
        <label>1</label>
    </ligand>
</feature>
<keyword evidence="6 12" id="KW-0106">Calcium</keyword>
<evidence type="ECO:0000256" key="5">
    <source>
        <dbReference type="ARBA" id="ARBA00022723"/>
    </source>
</evidence>
<reference evidence="17 18" key="1">
    <citation type="submission" date="2022-12" db="EMBL/GenBank/DDBJ databases">
        <title>Chromosome-scale assembly of the Ensete ventricosum genome.</title>
        <authorList>
            <person name="Dussert Y."/>
            <person name="Stocks J."/>
            <person name="Wendawek A."/>
            <person name="Woldeyes F."/>
            <person name="Nichols R.A."/>
            <person name="Borrell J.S."/>
        </authorList>
    </citation>
    <scope>NUCLEOTIDE SEQUENCE [LARGE SCALE GENOMIC DNA]</scope>
    <source>
        <strain evidence="18">cv. Maze</strain>
        <tissue evidence="17">Seeds</tissue>
    </source>
</reference>
<sequence>MGASLVRLFFHDCFVDGCDASVLLDDTRSMIGEKNAVGNANSLRGYEVIDAIKSRVEAACPSTVSCADILALASRDAVTLLGGPSWTVPLGRRDARTASIAAANANLPPTSDGLTNLVAR</sequence>
<evidence type="ECO:0000259" key="16">
    <source>
        <dbReference type="PROSITE" id="PS50873"/>
    </source>
</evidence>
<feature type="binding site" evidence="11">
    <location>
        <position position="108"/>
    </location>
    <ligand>
        <name>substrate</name>
    </ligand>
</feature>
<feature type="site" description="Transition state stabilizer" evidence="13">
    <location>
        <position position="7"/>
    </location>
</feature>
<evidence type="ECO:0000256" key="11">
    <source>
        <dbReference type="PIRSR" id="PIRSR600823-2"/>
    </source>
</evidence>
<evidence type="ECO:0000313" key="17">
    <source>
        <dbReference type="EMBL" id="KAJ8478008.1"/>
    </source>
</evidence>
<feature type="active site" description="Proton acceptor" evidence="10">
    <location>
        <position position="11"/>
    </location>
</feature>
<dbReference type="GO" id="GO:0020037">
    <property type="term" value="F:heme binding"/>
    <property type="evidence" value="ECO:0007669"/>
    <property type="project" value="InterPro"/>
</dbReference>
<evidence type="ECO:0000256" key="10">
    <source>
        <dbReference type="PIRSR" id="PIRSR600823-1"/>
    </source>
</evidence>
<dbReference type="InterPro" id="IPR002016">
    <property type="entry name" value="Haem_peroxidase"/>
</dbReference>
<evidence type="ECO:0000256" key="13">
    <source>
        <dbReference type="PIRSR" id="PIRSR600823-4"/>
    </source>
</evidence>
<evidence type="ECO:0000256" key="2">
    <source>
        <dbReference type="ARBA" id="ARBA00001970"/>
    </source>
</evidence>
<evidence type="ECO:0000256" key="9">
    <source>
        <dbReference type="ARBA" id="ARBA00023324"/>
    </source>
</evidence>
<evidence type="ECO:0000256" key="8">
    <source>
        <dbReference type="ARBA" id="ARBA00023004"/>
    </source>
</evidence>
<evidence type="ECO:0000256" key="7">
    <source>
        <dbReference type="ARBA" id="ARBA00023002"/>
    </source>
</evidence>
<keyword evidence="3" id="KW-0575">Peroxidase</keyword>
<evidence type="ECO:0000256" key="12">
    <source>
        <dbReference type="PIRSR" id="PIRSR600823-3"/>
    </source>
</evidence>
<keyword evidence="14" id="KW-1015">Disulfide bond</keyword>
<evidence type="ECO:0000256" key="4">
    <source>
        <dbReference type="ARBA" id="ARBA00022617"/>
    </source>
</evidence>
<dbReference type="GO" id="GO:0140825">
    <property type="term" value="F:lactoperoxidase activity"/>
    <property type="evidence" value="ECO:0007669"/>
    <property type="project" value="UniProtKB-EC"/>
</dbReference>
<feature type="binding site" evidence="12">
    <location>
        <position position="21"/>
    </location>
    <ligand>
        <name>Ca(2+)</name>
        <dbReference type="ChEBI" id="CHEBI:29108"/>
        <label>1</label>
    </ligand>
</feature>
<protein>
    <recommendedName>
        <fullName evidence="16">Plant heme peroxidase family profile domain-containing protein</fullName>
    </recommendedName>
</protein>
<keyword evidence="9" id="KW-0376">Hydrogen peroxide</keyword>
<dbReference type="PANTHER" id="PTHR31388:SF285">
    <property type="entry name" value="PEROXIDASE"/>
    <property type="match status" value="1"/>
</dbReference>
<gene>
    <name evidence="17" type="ORF">OPV22_021735</name>
</gene>
<keyword evidence="4" id="KW-0349">Heme</keyword>
<comment type="cofactor">
    <cofactor evidence="12">
        <name>Ca(2+)</name>
        <dbReference type="ChEBI" id="CHEBI:29108"/>
    </cofactor>
    <text evidence="12">Binds 2 calcium ions per subunit.</text>
</comment>
<dbReference type="AlphaFoldDB" id="A0AAV8QLV7"/>
<evidence type="ECO:0000313" key="18">
    <source>
        <dbReference type="Proteomes" id="UP001222027"/>
    </source>
</evidence>
<dbReference type="PANTHER" id="PTHR31388">
    <property type="entry name" value="PEROXIDASE 72-RELATED"/>
    <property type="match status" value="1"/>
</dbReference>
<dbReference type="GO" id="GO:0006979">
    <property type="term" value="P:response to oxidative stress"/>
    <property type="evidence" value="ECO:0007669"/>
    <property type="project" value="InterPro"/>
</dbReference>
<dbReference type="PROSITE" id="PS00436">
    <property type="entry name" value="PEROXIDASE_2"/>
    <property type="match status" value="1"/>
</dbReference>
<keyword evidence="8" id="KW-0408">Iron</keyword>
<feature type="binding site" evidence="12">
    <location>
        <position position="17"/>
    </location>
    <ligand>
        <name>Ca(2+)</name>
        <dbReference type="ChEBI" id="CHEBI:29108"/>
        <label>1</label>
    </ligand>
</feature>
<keyword evidence="7" id="KW-0560">Oxidoreductase</keyword>